<proteinExistence type="predicted"/>
<dbReference type="AlphaFoldDB" id="E6QJ55"/>
<gene>
    <name evidence="1" type="ORF">CARN6_0600</name>
</gene>
<sequence length="56" mass="6130">MAILLVFGAALAGFCRHDTQIIFQIEAILQHAPVSDACDTGCRIRQSSPQNSTTRR</sequence>
<comment type="caution">
    <text evidence="1">The sequence shown here is derived from an EMBL/GenBank/DDBJ whole genome shotgun (WGS) entry which is preliminary data.</text>
</comment>
<name>E6QJ55_9ZZZZ</name>
<accession>E6QJ55</accession>
<organism evidence="1">
    <name type="scientific">mine drainage metagenome</name>
    <dbReference type="NCBI Taxonomy" id="410659"/>
    <lineage>
        <taxon>unclassified sequences</taxon>
        <taxon>metagenomes</taxon>
        <taxon>ecological metagenomes</taxon>
    </lineage>
</organism>
<reference evidence="1" key="1">
    <citation type="submission" date="2009-10" db="EMBL/GenBank/DDBJ databases">
        <title>Diversity of trophic interactions inside an arsenic-rich microbial ecosystem.</title>
        <authorList>
            <person name="Bertin P.N."/>
            <person name="Heinrich-Salmeron A."/>
            <person name="Pelletier E."/>
            <person name="Goulhen-Chollet F."/>
            <person name="Arsene-Ploetze F."/>
            <person name="Gallien S."/>
            <person name="Calteau A."/>
            <person name="Vallenet D."/>
            <person name="Casiot C."/>
            <person name="Chane-Woon-Ming B."/>
            <person name="Giloteaux L."/>
            <person name="Barakat M."/>
            <person name="Bonnefoy V."/>
            <person name="Bruneel O."/>
            <person name="Chandler M."/>
            <person name="Cleiss J."/>
            <person name="Duran R."/>
            <person name="Elbaz-Poulichet F."/>
            <person name="Fonknechten N."/>
            <person name="Lauga B."/>
            <person name="Mornico D."/>
            <person name="Ortet P."/>
            <person name="Schaeffer C."/>
            <person name="Siguier P."/>
            <person name="Alexander Thil Smith A."/>
            <person name="Van Dorsselaer A."/>
            <person name="Weissenbach J."/>
            <person name="Medigue C."/>
            <person name="Le Paslier D."/>
        </authorList>
    </citation>
    <scope>NUCLEOTIDE SEQUENCE</scope>
</reference>
<protein>
    <submittedName>
        <fullName evidence="1">Uncharacterized protein</fullName>
    </submittedName>
</protein>
<dbReference type="EMBL" id="CABQ01000084">
    <property type="protein sequence ID" value="CBI07271.1"/>
    <property type="molecule type" value="Genomic_DNA"/>
</dbReference>
<evidence type="ECO:0000313" key="1">
    <source>
        <dbReference type="EMBL" id="CBI07271.1"/>
    </source>
</evidence>